<feature type="transmembrane region" description="Helical" evidence="8">
    <location>
        <begin position="252"/>
        <end position="273"/>
    </location>
</feature>
<keyword evidence="7 8" id="KW-0472">Membrane</keyword>
<dbReference type="PANTHER" id="PTHR31081">
    <property type="entry name" value="UREIDE PERMEASE 1-RELATED-RELATED"/>
    <property type="match status" value="1"/>
</dbReference>
<evidence type="ECO:0000313" key="10">
    <source>
        <dbReference type="Proteomes" id="UP000318669"/>
    </source>
</evidence>
<dbReference type="Pfam" id="PF07168">
    <property type="entry name" value="Ureide_permease"/>
    <property type="match status" value="2"/>
</dbReference>
<evidence type="ECO:0000256" key="4">
    <source>
        <dbReference type="ARBA" id="ARBA00022741"/>
    </source>
</evidence>
<dbReference type="Proteomes" id="UP000318669">
    <property type="component" value="Unassembled WGS sequence"/>
</dbReference>
<dbReference type="RefSeq" id="WP_144064563.1">
    <property type="nucleotide sequence ID" value="NZ_VJZL01000004.1"/>
</dbReference>
<name>A0A553BVB5_9FLAO</name>
<keyword evidence="5" id="KW-0067">ATP-binding</keyword>
<feature type="transmembrane region" description="Helical" evidence="8">
    <location>
        <begin position="279"/>
        <end position="300"/>
    </location>
</feature>
<evidence type="ECO:0000256" key="8">
    <source>
        <dbReference type="SAM" id="Phobius"/>
    </source>
</evidence>
<dbReference type="InterPro" id="IPR009834">
    <property type="entry name" value="Ureide_permease"/>
</dbReference>
<dbReference type="GO" id="GO:0005524">
    <property type="term" value="F:ATP binding"/>
    <property type="evidence" value="ECO:0007669"/>
    <property type="project" value="UniProtKB-KW"/>
</dbReference>
<dbReference type="GO" id="GO:0016020">
    <property type="term" value="C:membrane"/>
    <property type="evidence" value="ECO:0007669"/>
    <property type="project" value="UniProtKB-SubCell"/>
</dbReference>
<keyword evidence="3 8" id="KW-0812">Transmembrane</keyword>
<keyword evidence="2" id="KW-0813">Transport</keyword>
<evidence type="ECO:0000256" key="5">
    <source>
        <dbReference type="ARBA" id="ARBA00022840"/>
    </source>
</evidence>
<dbReference type="OrthoDB" id="110585at2"/>
<keyword evidence="6 8" id="KW-1133">Transmembrane helix</keyword>
<feature type="transmembrane region" description="Helical" evidence="8">
    <location>
        <begin position="172"/>
        <end position="190"/>
    </location>
</feature>
<evidence type="ECO:0000256" key="2">
    <source>
        <dbReference type="ARBA" id="ARBA00022448"/>
    </source>
</evidence>
<dbReference type="InterPro" id="IPR030189">
    <property type="entry name" value="UPS_plant"/>
</dbReference>
<organism evidence="9 10">
    <name type="scientific">Flavobacterium gawalongense</name>
    <dbReference type="NCBI Taxonomy" id="2594432"/>
    <lineage>
        <taxon>Bacteria</taxon>
        <taxon>Pseudomonadati</taxon>
        <taxon>Bacteroidota</taxon>
        <taxon>Flavobacteriia</taxon>
        <taxon>Flavobacteriales</taxon>
        <taxon>Flavobacteriaceae</taxon>
        <taxon>Flavobacterium</taxon>
    </lineage>
</organism>
<sequence>MFIISSYPMAVLFCILSMFCWGSWANTQKATTDNWRFELYNWDYVIGLMLSAFLLAVTLGSFGDGGRNFWADIQQADYDSTKNALLGGVLFNAANILLVAAIALVGMSVAFSVGMGFAMVLGVTVNYLELPIGNATLLFFGVGLILIAMILNAIAYKKTIATNTTLVSTKGLILTLGSGLIMGLFYKYVINSVFPDFDQPLGGKLSPYTAVFIFSIGVFLSNCLFNTLLMLKPLEGTPISYSSYFKGKSKNHLMGLLGGTIWCVGMLSSVLASSKAGAAISYGLSSGATIVAAIWGIWIWKEFKGAPKEVSRILTIMIICFIVGLVLIVMAK</sequence>
<evidence type="ECO:0000256" key="6">
    <source>
        <dbReference type="ARBA" id="ARBA00022989"/>
    </source>
</evidence>
<feature type="transmembrane region" description="Helical" evidence="8">
    <location>
        <begin position="44"/>
        <end position="63"/>
    </location>
</feature>
<feature type="transmembrane region" description="Helical" evidence="8">
    <location>
        <begin position="312"/>
        <end position="331"/>
    </location>
</feature>
<comment type="caution">
    <text evidence="9">The sequence shown here is derived from an EMBL/GenBank/DDBJ whole genome shotgun (WGS) entry which is preliminary data.</text>
</comment>
<keyword evidence="4" id="KW-0547">Nucleotide-binding</keyword>
<proteinExistence type="predicted"/>
<dbReference type="EMBL" id="VJZL01000004">
    <property type="protein sequence ID" value="TRX12190.1"/>
    <property type="molecule type" value="Genomic_DNA"/>
</dbReference>
<evidence type="ECO:0000256" key="3">
    <source>
        <dbReference type="ARBA" id="ARBA00022692"/>
    </source>
</evidence>
<comment type="subcellular location">
    <subcellularLocation>
        <location evidence="1">Membrane</location>
        <topology evidence="1">Multi-pass membrane protein</topology>
    </subcellularLocation>
</comment>
<protein>
    <submittedName>
        <fullName evidence="9">Multidrug DMT transporter permease</fullName>
    </submittedName>
</protein>
<gene>
    <name evidence="9" type="ORF">FNW11_04265</name>
</gene>
<evidence type="ECO:0000256" key="1">
    <source>
        <dbReference type="ARBA" id="ARBA00004141"/>
    </source>
</evidence>
<dbReference type="GO" id="GO:0022857">
    <property type="term" value="F:transmembrane transporter activity"/>
    <property type="evidence" value="ECO:0007669"/>
    <property type="project" value="InterPro"/>
</dbReference>
<reference evidence="9 10" key="1">
    <citation type="submission" date="2019-07" db="EMBL/GenBank/DDBJ databases">
        <title>Novel species of Flavobacterium.</title>
        <authorList>
            <person name="Liu Q."/>
            <person name="Xin Y.-H."/>
        </authorList>
    </citation>
    <scope>NUCLEOTIDE SEQUENCE [LARGE SCALE GENOMIC DNA]</scope>
    <source>
        <strain evidence="9 10">GSR22</strain>
    </source>
</reference>
<feature type="transmembrane region" description="Helical" evidence="8">
    <location>
        <begin position="131"/>
        <end position="151"/>
    </location>
</feature>
<evidence type="ECO:0000256" key="7">
    <source>
        <dbReference type="ARBA" id="ARBA00023136"/>
    </source>
</evidence>
<dbReference type="AlphaFoldDB" id="A0A553BVB5"/>
<evidence type="ECO:0000313" key="9">
    <source>
        <dbReference type="EMBL" id="TRX12190.1"/>
    </source>
</evidence>
<feature type="transmembrane region" description="Helical" evidence="8">
    <location>
        <begin position="210"/>
        <end position="231"/>
    </location>
</feature>
<feature type="transmembrane region" description="Helical" evidence="8">
    <location>
        <begin position="84"/>
        <end position="111"/>
    </location>
</feature>
<accession>A0A553BVB5</accession>